<evidence type="ECO:0000313" key="4">
    <source>
        <dbReference type="EMBL" id="RJP18593.1"/>
    </source>
</evidence>
<keyword evidence="2" id="KW-1133">Transmembrane helix</keyword>
<dbReference type="AlphaFoldDB" id="A0A3A4NB39"/>
<feature type="domain" description="Sulfatase N-terminal" evidence="3">
    <location>
        <begin position="212"/>
        <end position="473"/>
    </location>
</feature>
<dbReference type="InterPro" id="IPR000917">
    <property type="entry name" value="Sulfatase_N"/>
</dbReference>
<evidence type="ECO:0000259" key="3">
    <source>
        <dbReference type="Pfam" id="PF00884"/>
    </source>
</evidence>
<sequence length="596" mass="67070">MATAIHRNNFAQFFSRLYDSRLFLLACYCSCIASAACFSWLLWDIEGTFNRFPDAYSVSYQTVYLASGAFGFFFLWHLFSALSSCLTHRPFKTALVDNAAPFVAVVISFLAAFPHRSYIAAEISRFHLVHSLITRAGAAAAETEIIFLAVALIPASFLALATNLHVLKNLRLDFGMIQILRCFIFLLLSGAACAGWAGWRERAFERRPGENNILFIISDALTPSHMSCYGYDKNTTPHIAQLAEEGLLFKNFIAASSWSLPSYTTIYTSRYFSYSLDPNGDGWRNPALNMAQIMADNGWYTKSLLTNPFAANAYQATGIQVDATMDFVYGSALLTDRAIGLLREHRTKRFFFHIQYMDPHGPYSPPEPYRSAFFDETEPCADSYDGEIAHLDYQISRLISELEQLELSDNTYVVITADHGEGIETCSGHIYSLENELINIPLIIWGPKMPRGKKIEQVAGHVDLLPTFVEWIGGKMDPRFQGKSLMPLIRDEEAEDRVIFSELYLPRTNPEYHYVSVRKGQWKLLTGDPKGDALYDVKTDPSEDISLVGQESEPLKLLKTEVERFRNGIERGPLSLQGGAFSKEEKDALKALGYVQ</sequence>
<dbReference type="Proteomes" id="UP000265882">
    <property type="component" value="Unassembled WGS sequence"/>
</dbReference>
<feature type="transmembrane region" description="Helical" evidence="2">
    <location>
        <begin position="63"/>
        <end position="82"/>
    </location>
</feature>
<dbReference type="InterPro" id="IPR017850">
    <property type="entry name" value="Alkaline_phosphatase_core_sf"/>
</dbReference>
<protein>
    <recommendedName>
        <fullName evidence="3">Sulfatase N-terminal domain-containing protein</fullName>
    </recommendedName>
</protein>
<gene>
    <name evidence="4" type="ORF">C4520_14255</name>
</gene>
<dbReference type="PANTHER" id="PTHR43751">
    <property type="entry name" value="SULFATASE"/>
    <property type="match status" value="1"/>
</dbReference>
<dbReference type="SUPFAM" id="SSF53649">
    <property type="entry name" value="Alkaline phosphatase-like"/>
    <property type="match status" value="1"/>
</dbReference>
<evidence type="ECO:0000313" key="5">
    <source>
        <dbReference type="Proteomes" id="UP000265882"/>
    </source>
</evidence>
<dbReference type="CDD" id="cd16148">
    <property type="entry name" value="sulfatase_like"/>
    <property type="match status" value="1"/>
</dbReference>
<dbReference type="InterPro" id="IPR052701">
    <property type="entry name" value="GAG_Ulvan_Degrading_Sulfatases"/>
</dbReference>
<reference evidence="4 5" key="1">
    <citation type="journal article" date="2017" name="ISME J.">
        <title>Energy and carbon metabolisms in a deep terrestrial subsurface fluid microbial community.</title>
        <authorList>
            <person name="Momper L."/>
            <person name="Jungbluth S.P."/>
            <person name="Lee M.D."/>
            <person name="Amend J.P."/>
        </authorList>
    </citation>
    <scope>NUCLEOTIDE SEQUENCE [LARGE SCALE GENOMIC DNA]</scope>
    <source>
        <strain evidence="4">SURF_5</strain>
    </source>
</reference>
<dbReference type="Gene3D" id="3.40.720.10">
    <property type="entry name" value="Alkaline Phosphatase, subunit A"/>
    <property type="match status" value="2"/>
</dbReference>
<feature type="transmembrane region" description="Helical" evidence="2">
    <location>
        <begin position="179"/>
        <end position="199"/>
    </location>
</feature>
<organism evidence="4 5">
    <name type="scientific">Abyssobacteria bacterium (strain SURF_5)</name>
    <dbReference type="NCBI Taxonomy" id="2093360"/>
    <lineage>
        <taxon>Bacteria</taxon>
        <taxon>Pseudomonadati</taxon>
        <taxon>Candidatus Hydrogenedentota</taxon>
        <taxon>Candidatus Abyssobacteria</taxon>
    </lineage>
</organism>
<keyword evidence="2" id="KW-0472">Membrane</keyword>
<accession>A0A3A4NB39</accession>
<dbReference type="Pfam" id="PF00884">
    <property type="entry name" value="Sulfatase"/>
    <property type="match status" value="1"/>
</dbReference>
<feature type="modified residue" description="3-oxoalanine (Ser)" evidence="1">
    <location>
        <position position="259"/>
    </location>
</feature>
<dbReference type="PANTHER" id="PTHR43751:SF3">
    <property type="entry name" value="SULFATASE N-TERMINAL DOMAIN-CONTAINING PROTEIN"/>
    <property type="match status" value="1"/>
</dbReference>
<comment type="caution">
    <text evidence="4">The sequence shown here is derived from an EMBL/GenBank/DDBJ whole genome shotgun (WGS) entry which is preliminary data.</text>
</comment>
<keyword evidence="2" id="KW-0812">Transmembrane</keyword>
<feature type="transmembrane region" description="Helical" evidence="2">
    <location>
        <begin position="145"/>
        <end position="167"/>
    </location>
</feature>
<feature type="transmembrane region" description="Helical" evidence="2">
    <location>
        <begin position="22"/>
        <end position="43"/>
    </location>
</feature>
<proteinExistence type="predicted"/>
<name>A0A3A4NB39_ABYX5</name>
<evidence type="ECO:0000256" key="1">
    <source>
        <dbReference type="PIRSR" id="PIRSR600917-52"/>
    </source>
</evidence>
<comment type="PTM">
    <text evidence="1">The conversion to 3-oxoalanine (also known as C-formylglycine, FGly), of a serine or cysteine residue in prokaryotes and of a cysteine residue in eukaryotes, is critical for catalytic activity.</text>
</comment>
<feature type="transmembrane region" description="Helical" evidence="2">
    <location>
        <begin position="94"/>
        <end position="113"/>
    </location>
</feature>
<evidence type="ECO:0000256" key="2">
    <source>
        <dbReference type="SAM" id="Phobius"/>
    </source>
</evidence>
<dbReference type="EMBL" id="QZKU01000099">
    <property type="protein sequence ID" value="RJP18593.1"/>
    <property type="molecule type" value="Genomic_DNA"/>
</dbReference>